<dbReference type="InterPro" id="IPR020094">
    <property type="entry name" value="TruA/RsuA/RluB/E/F_N"/>
</dbReference>
<evidence type="ECO:0000256" key="5">
    <source>
        <dbReference type="RuleBase" id="RU003792"/>
    </source>
</evidence>
<evidence type="ECO:0000256" key="6">
    <source>
        <dbReference type="SAM" id="MobiDB-lite"/>
    </source>
</evidence>
<feature type="compositionally biased region" description="Low complexity" evidence="6">
    <location>
        <begin position="278"/>
        <end position="297"/>
    </location>
</feature>
<reference evidence="8 9" key="1">
    <citation type="submission" date="2021-08" db="EMBL/GenBank/DDBJ databases">
        <authorList>
            <person name="Peeters C."/>
        </authorList>
    </citation>
    <scope>NUCLEOTIDE SEQUENCE [LARGE SCALE GENOMIC DNA]</scope>
    <source>
        <strain evidence="8 9">LMG 21510</strain>
    </source>
</reference>
<organism evidence="8 9">
    <name type="scientific">Cupriavidus respiraculi</name>
    <dbReference type="NCBI Taxonomy" id="195930"/>
    <lineage>
        <taxon>Bacteria</taxon>
        <taxon>Pseudomonadati</taxon>
        <taxon>Pseudomonadota</taxon>
        <taxon>Betaproteobacteria</taxon>
        <taxon>Burkholderiales</taxon>
        <taxon>Burkholderiaceae</taxon>
        <taxon>Cupriavidus</taxon>
    </lineage>
</organism>
<dbReference type="InterPro" id="IPR020103">
    <property type="entry name" value="PsdUridine_synth_cat_dom_sf"/>
</dbReference>
<dbReference type="CDD" id="cd02570">
    <property type="entry name" value="PseudoU_synth_EcTruA"/>
    <property type="match status" value="1"/>
</dbReference>
<dbReference type="PANTHER" id="PTHR11142">
    <property type="entry name" value="PSEUDOURIDYLATE SYNTHASE"/>
    <property type="match status" value="1"/>
</dbReference>
<dbReference type="GO" id="GO:0160147">
    <property type="term" value="F:tRNA pseudouridine(38-40) synthase activity"/>
    <property type="evidence" value="ECO:0007669"/>
    <property type="project" value="UniProtKB-EC"/>
</dbReference>
<evidence type="ECO:0000256" key="1">
    <source>
        <dbReference type="ARBA" id="ARBA00009375"/>
    </source>
</evidence>
<keyword evidence="3 4" id="KW-0413">Isomerase</keyword>
<gene>
    <name evidence="4 8" type="primary">truA</name>
    <name evidence="8" type="ORF">LMG21510_04247</name>
</gene>
<dbReference type="InterPro" id="IPR001406">
    <property type="entry name" value="PsdUridine_synth_TruA"/>
</dbReference>
<keyword evidence="2 4" id="KW-0819">tRNA processing</keyword>
<dbReference type="RefSeq" id="WP_224043859.1">
    <property type="nucleotide sequence ID" value="NZ_CAJZAH010000006.1"/>
</dbReference>
<dbReference type="InterPro" id="IPR020097">
    <property type="entry name" value="PsdUridine_synth_TruA_a/b_dom"/>
</dbReference>
<evidence type="ECO:0000256" key="4">
    <source>
        <dbReference type="HAMAP-Rule" id="MF_00171"/>
    </source>
</evidence>
<evidence type="ECO:0000313" key="8">
    <source>
        <dbReference type="EMBL" id="CAG9181254.1"/>
    </source>
</evidence>
<keyword evidence="9" id="KW-1185">Reference proteome</keyword>
<dbReference type="InterPro" id="IPR020095">
    <property type="entry name" value="PsdUridine_synth_TruA_C"/>
</dbReference>
<dbReference type="Pfam" id="PF01416">
    <property type="entry name" value="PseudoU_synth_1"/>
    <property type="match status" value="2"/>
</dbReference>
<feature type="active site" description="Nucleophile" evidence="4">
    <location>
        <position position="52"/>
    </location>
</feature>
<dbReference type="PANTHER" id="PTHR11142:SF0">
    <property type="entry name" value="TRNA PSEUDOURIDINE SYNTHASE-LIKE 1"/>
    <property type="match status" value="1"/>
</dbReference>
<comment type="subunit">
    <text evidence="4">Homodimer.</text>
</comment>
<evidence type="ECO:0000256" key="2">
    <source>
        <dbReference type="ARBA" id="ARBA00022694"/>
    </source>
</evidence>
<dbReference type="NCBIfam" id="TIGR00071">
    <property type="entry name" value="hisT_truA"/>
    <property type="match status" value="1"/>
</dbReference>
<dbReference type="SUPFAM" id="SSF55120">
    <property type="entry name" value="Pseudouridine synthase"/>
    <property type="match status" value="1"/>
</dbReference>
<dbReference type="HAMAP" id="MF_00171">
    <property type="entry name" value="TruA"/>
    <property type="match status" value="1"/>
</dbReference>
<dbReference type="Gene3D" id="3.30.70.580">
    <property type="entry name" value="Pseudouridine synthase I, catalytic domain, N-terminal subdomain"/>
    <property type="match status" value="1"/>
</dbReference>
<comment type="caution">
    <text evidence="4">Lacks conserved residue(s) required for the propagation of feature annotation.</text>
</comment>
<comment type="catalytic activity">
    <reaction evidence="4 5">
        <text>uridine(38/39/40) in tRNA = pseudouridine(38/39/40) in tRNA</text>
        <dbReference type="Rhea" id="RHEA:22376"/>
        <dbReference type="Rhea" id="RHEA-COMP:10085"/>
        <dbReference type="Rhea" id="RHEA-COMP:10087"/>
        <dbReference type="ChEBI" id="CHEBI:65314"/>
        <dbReference type="ChEBI" id="CHEBI:65315"/>
        <dbReference type="EC" id="5.4.99.12"/>
    </reaction>
</comment>
<sequence>MTRIALGLHYDGAAFSGWQSQPHRNTVQDLLEDAIERFAGVRLQTTVAGRTDAGVHALGQVVHLDTALSREPFSWVRGINAFLPPSIALQWAKPVDDSFHARFLAFERMYYYALYVGPHRAPLVHGRAGYLMLPPGRRLDVEAMREAAGCLLGEHDFSAFRAAECQAKSPVKTMYDVTLKADRDWVFLRFRASAFLHHMVRNLTGCLVAVGRGRYPASWMAEVLASRQRARAAPTFMPDGLYLADVKYPEAYGIPPANLAGSLFHGVFSDGFGDRAADGPAPGASSGANTGAGDAQP</sequence>
<name>A0ABN7Z5J6_9BURK</name>
<feature type="domain" description="Pseudouridine synthase I TruA alpha/beta" evidence="7">
    <location>
        <begin position="9"/>
        <end position="103"/>
    </location>
</feature>
<dbReference type="Gene3D" id="3.30.70.660">
    <property type="entry name" value="Pseudouridine synthase I, catalytic domain, C-terminal subdomain"/>
    <property type="match status" value="1"/>
</dbReference>
<dbReference type="Proteomes" id="UP000721236">
    <property type="component" value="Unassembled WGS sequence"/>
</dbReference>
<proteinExistence type="inferred from homology"/>
<comment type="caution">
    <text evidence="8">The sequence shown here is derived from an EMBL/GenBank/DDBJ whole genome shotgun (WGS) entry which is preliminary data.</text>
</comment>
<feature type="region of interest" description="Disordered" evidence="6">
    <location>
        <begin position="277"/>
        <end position="297"/>
    </location>
</feature>
<evidence type="ECO:0000313" key="9">
    <source>
        <dbReference type="Proteomes" id="UP000721236"/>
    </source>
</evidence>
<protein>
    <recommendedName>
        <fullName evidence="4">tRNA pseudouridine synthase A</fullName>
        <ecNumber evidence="4">5.4.99.12</ecNumber>
    </recommendedName>
    <alternativeName>
        <fullName evidence="4">tRNA pseudouridine(38-40) synthase</fullName>
    </alternativeName>
    <alternativeName>
        <fullName evidence="4">tRNA pseudouridylate synthase I</fullName>
    </alternativeName>
    <alternativeName>
        <fullName evidence="4">tRNA-uridine isomerase I</fullName>
    </alternativeName>
</protein>
<dbReference type="EMBL" id="CAJZAH010000006">
    <property type="protein sequence ID" value="CAG9181254.1"/>
    <property type="molecule type" value="Genomic_DNA"/>
</dbReference>
<comment type="function">
    <text evidence="4">Formation of pseudouridine at positions 38, 39 and 40 in the anticodon stem and loop of transfer RNAs.</text>
</comment>
<feature type="binding site" evidence="4">
    <location>
        <position position="110"/>
    </location>
    <ligand>
        <name>substrate</name>
    </ligand>
</feature>
<dbReference type="PIRSF" id="PIRSF001430">
    <property type="entry name" value="tRNA_psdUrid_synth"/>
    <property type="match status" value="1"/>
</dbReference>
<feature type="domain" description="Pseudouridine synthase I TruA alpha/beta" evidence="7">
    <location>
        <begin position="147"/>
        <end position="249"/>
    </location>
</feature>
<evidence type="ECO:0000256" key="3">
    <source>
        <dbReference type="ARBA" id="ARBA00023235"/>
    </source>
</evidence>
<evidence type="ECO:0000259" key="7">
    <source>
        <dbReference type="Pfam" id="PF01416"/>
    </source>
</evidence>
<comment type="similarity">
    <text evidence="1 4 5">Belongs to the tRNA pseudouridine synthase TruA family.</text>
</comment>
<dbReference type="EC" id="5.4.99.12" evidence="4"/>
<accession>A0ABN7Z5J6</accession>